<dbReference type="PROSITE" id="PS51257">
    <property type="entry name" value="PROKAR_LIPOPROTEIN"/>
    <property type="match status" value="1"/>
</dbReference>
<dbReference type="Proteomes" id="UP000091857">
    <property type="component" value="Chromosome 7"/>
</dbReference>
<evidence type="ECO:0000313" key="2">
    <source>
        <dbReference type="EMBL" id="OAY45086.1"/>
    </source>
</evidence>
<comment type="caution">
    <text evidence="2">The sequence shown here is derived from an EMBL/GenBank/DDBJ whole genome shotgun (WGS) entry which is preliminary data.</text>
</comment>
<keyword evidence="1" id="KW-0732">Signal</keyword>
<gene>
    <name evidence="2" type="ORF">MANES_07G029501v8</name>
</gene>
<proteinExistence type="predicted"/>
<keyword evidence="3" id="KW-1185">Reference proteome</keyword>
<sequence>MGSLMMKLVLLMLVICGSISCSLGVEPLQILASQKGGKKKTGCQLAGKAANPSEHVKKNHENMIGKLKEYGENLQPAADCKLNIDGNFRCNNKFRMRRLLQTALRPSPGSVSNTGTHG</sequence>
<dbReference type="EMBL" id="CM004393">
    <property type="protein sequence ID" value="OAY45086.1"/>
    <property type="molecule type" value="Genomic_DNA"/>
</dbReference>
<evidence type="ECO:0000256" key="1">
    <source>
        <dbReference type="SAM" id="SignalP"/>
    </source>
</evidence>
<protein>
    <submittedName>
        <fullName evidence="2">Uncharacterized protein</fullName>
    </submittedName>
</protein>
<reference evidence="3" key="1">
    <citation type="journal article" date="2016" name="Nat. Biotechnol.">
        <title>Sequencing wild and cultivated cassava and related species reveals extensive interspecific hybridization and genetic diversity.</title>
        <authorList>
            <person name="Bredeson J.V."/>
            <person name="Lyons J.B."/>
            <person name="Prochnik S.E."/>
            <person name="Wu G.A."/>
            <person name="Ha C.M."/>
            <person name="Edsinger-Gonzales E."/>
            <person name="Grimwood J."/>
            <person name="Schmutz J."/>
            <person name="Rabbi I.Y."/>
            <person name="Egesi C."/>
            <person name="Nauluvula P."/>
            <person name="Lebot V."/>
            <person name="Ndunguru J."/>
            <person name="Mkamilo G."/>
            <person name="Bart R.S."/>
            <person name="Setter T.L."/>
            <person name="Gleadow R.M."/>
            <person name="Kulakow P."/>
            <person name="Ferguson M.E."/>
            <person name="Rounsley S."/>
            <person name="Rokhsar D.S."/>
        </authorList>
    </citation>
    <scope>NUCLEOTIDE SEQUENCE [LARGE SCALE GENOMIC DNA]</scope>
    <source>
        <strain evidence="3">cv. AM560-2</strain>
    </source>
</reference>
<dbReference type="AlphaFoldDB" id="A0A2C9VI52"/>
<feature type="chain" id="PRO_5012180701" evidence="1">
    <location>
        <begin position="25"/>
        <end position="118"/>
    </location>
</feature>
<evidence type="ECO:0000313" key="3">
    <source>
        <dbReference type="Proteomes" id="UP000091857"/>
    </source>
</evidence>
<feature type="signal peptide" evidence="1">
    <location>
        <begin position="1"/>
        <end position="24"/>
    </location>
</feature>
<accession>A0A2C9VI52</accession>
<name>A0A2C9VI52_MANES</name>
<dbReference type="Gramene" id="Manes.07G029501.1.v8.1">
    <property type="protein sequence ID" value="Manes.07G029501.1.v8.1.CDS"/>
    <property type="gene ID" value="Manes.07G029501.v8.1"/>
</dbReference>
<organism evidence="2 3">
    <name type="scientific">Manihot esculenta</name>
    <name type="common">Cassava</name>
    <name type="synonym">Jatropha manihot</name>
    <dbReference type="NCBI Taxonomy" id="3983"/>
    <lineage>
        <taxon>Eukaryota</taxon>
        <taxon>Viridiplantae</taxon>
        <taxon>Streptophyta</taxon>
        <taxon>Embryophyta</taxon>
        <taxon>Tracheophyta</taxon>
        <taxon>Spermatophyta</taxon>
        <taxon>Magnoliopsida</taxon>
        <taxon>eudicotyledons</taxon>
        <taxon>Gunneridae</taxon>
        <taxon>Pentapetalae</taxon>
        <taxon>rosids</taxon>
        <taxon>fabids</taxon>
        <taxon>Malpighiales</taxon>
        <taxon>Euphorbiaceae</taxon>
        <taxon>Crotonoideae</taxon>
        <taxon>Manihoteae</taxon>
        <taxon>Manihot</taxon>
    </lineage>
</organism>